<evidence type="ECO:0000256" key="1">
    <source>
        <dbReference type="SAM" id="Phobius"/>
    </source>
</evidence>
<keyword evidence="1" id="KW-1133">Transmembrane helix</keyword>
<reference evidence="2 3" key="1">
    <citation type="submission" date="2016-10" db="EMBL/GenBank/DDBJ databases">
        <authorList>
            <person name="de Groot N.N."/>
        </authorList>
    </citation>
    <scope>NUCLEOTIDE SEQUENCE [LARGE SCALE GENOMIC DNA]</scope>
    <source>
        <strain evidence="2 3">DSM 23842</strain>
    </source>
</reference>
<proteinExistence type="predicted"/>
<organism evidence="2 3">
    <name type="scientific">Bizionia paragorgiae</name>
    <dbReference type="NCBI Taxonomy" id="283786"/>
    <lineage>
        <taxon>Bacteria</taxon>
        <taxon>Pseudomonadati</taxon>
        <taxon>Bacteroidota</taxon>
        <taxon>Flavobacteriia</taxon>
        <taxon>Flavobacteriales</taxon>
        <taxon>Flavobacteriaceae</taxon>
        <taxon>Bizionia</taxon>
    </lineage>
</organism>
<sequence>MHKILKIVLLIIGVLSVVFLARIVGVGDEDIKALAADGDSSLLDPMSWIAYIVLFITVALVVLFVIVNLFTNTSTLKNTLLGVGAFLVVGLIAYFTASGVETPMQDGKMLSASGSKWVGTGLYMFYFLAVIAAGSMLVAGIKKMIK</sequence>
<feature type="transmembrane region" description="Helical" evidence="1">
    <location>
        <begin position="46"/>
        <end position="67"/>
    </location>
</feature>
<keyword evidence="1" id="KW-0812">Transmembrane</keyword>
<dbReference type="EMBL" id="FNQK01000012">
    <property type="protein sequence ID" value="SEA40984.1"/>
    <property type="molecule type" value="Genomic_DNA"/>
</dbReference>
<protein>
    <submittedName>
        <fullName evidence="2">Uncharacterized protein</fullName>
    </submittedName>
</protein>
<accession>A0A1H4AYT0</accession>
<name>A0A1H4AYT0_BIZPA</name>
<gene>
    <name evidence="2" type="ORF">SAMN04487990_11275</name>
</gene>
<feature type="transmembrane region" description="Helical" evidence="1">
    <location>
        <begin position="117"/>
        <end position="141"/>
    </location>
</feature>
<dbReference type="OrthoDB" id="1446429at2"/>
<keyword evidence="3" id="KW-1185">Reference proteome</keyword>
<evidence type="ECO:0000313" key="3">
    <source>
        <dbReference type="Proteomes" id="UP000198846"/>
    </source>
</evidence>
<keyword evidence="1" id="KW-0472">Membrane</keyword>
<dbReference type="RefSeq" id="WP_092134759.1">
    <property type="nucleotide sequence ID" value="NZ_FNQK01000012.1"/>
</dbReference>
<dbReference type="AlphaFoldDB" id="A0A1H4AYT0"/>
<dbReference type="Proteomes" id="UP000198846">
    <property type="component" value="Unassembled WGS sequence"/>
</dbReference>
<feature type="transmembrane region" description="Helical" evidence="1">
    <location>
        <begin position="79"/>
        <end position="97"/>
    </location>
</feature>
<evidence type="ECO:0000313" key="2">
    <source>
        <dbReference type="EMBL" id="SEA40984.1"/>
    </source>
</evidence>
<dbReference type="STRING" id="283786.SAMN04487990_11275"/>
<feature type="transmembrane region" description="Helical" evidence="1">
    <location>
        <begin position="7"/>
        <end position="26"/>
    </location>
</feature>